<feature type="binding site" evidence="9">
    <location>
        <begin position="91"/>
        <end position="100"/>
    </location>
    <ligand>
        <name>substrate</name>
    </ligand>
</feature>
<evidence type="ECO:0000256" key="8">
    <source>
        <dbReference type="ARBA" id="ARBA00061012"/>
    </source>
</evidence>
<dbReference type="InterPro" id="IPR011060">
    <property type="entry name" value="RibuloseP-bd_barrel"/>
</dbReference>
<evidence type="ECO:0000313" key="26">
    <source>
        <dbReference type="Proteomes" id="UP000254785"/>
    </source>
</evidence>
<evidence type="ECO:0000256" key="4">
    <source>
        <dbReference type="ARBA" id="ARBA00022793"/>
    </source>
</evidence>
<comment type="similarity">
    <text evidence="8 9">Belongs to the OMP decarboxylase family. Type 1 subfamily.</text>
</comment>
<protein>
    <recommendedName>
        <fullName evidence="9">Orotidine 5'-phosphate decarboxylase</fullName>
        <ecNumber evidence="9">4.1.1.23</ecNumber>
    </recommendedName>
    <alternativeName>
        <fullName evidence="9">OMP decarboxylase</fullName>
        <shortName evidence="9">OMPDCase</shortName>
        <shortName evidence="9">OMPdecase</shortName>
    </alternativeName>
</protein>
<evidence type="ECO:0000256" key="11">
    <source>
        <dbReference type="PIRSR" id="PIRSR614732-2"/>
    </source>
</evidence>
<evidence type="ECO:0000313" key="21">
    <source>
        <dbReference type="Proteomes" id="UP000250561"/>
    </source>
</evidence>
<keyword evidence="4 9" id="KW-0210">Decarboxylase</keyword>
<feature type="binding site" evidence="9 11">
    <location>
        <position position="151"/>
    </location>
    <ligand>
        <name>substrate</name>
    </ligand>
</feature>
<evidence type="ECO:0000256" key="9">
    <source>
        <dbReference type="HAMAP-Rule" id="MF_01200"/>
    </source>
</evidence>
<sequence>MLAVYLFRATSGAHHQEGLVMTLTASSSSRAVTNSPVVVALDYHNRDDALAFVDKIDPRDCRLKVGKEMFTLFGPQFVRELQQRGFDIFLDLKFHDIPNTAAHAVAAAADLGVWMVNVHASGGARMMTAAREALVPFGKDAPLLIAVTVLTSMEASDLVDLGMTLSPADYAERLAALTQKCGLDGVVCSAQEAVRFKQVFGQEFKLVTPGIRPQGSEAGDQRRIMTPEQALSAGVDYMVIGRPVTQSVDPAQTLKAINASLQRSA</sequence>
<evidence type="ECO:0000313" key="17">
    <source>
        <dbReference type="EMBL" id="STJ81006.1"/>
    </source>
</evidence>
<dbReference type="EMBL" id="UGGJ01000004">
    <property type="protein sequence ID" value="STN83241.1"/>
    <property type="molecule type" value="Genomic_DNA"/>
</dbReference>
<dbReference type="Proteomes" id="UP000250561">
    <property type="component" value="Unassembled WGS sequence"/>
</dbReference>
<dbReference type="AlphaFoldDB" id="A0A024L3B8"/>
<dbReference type="InterPro" id="IPR001754">
    <property type="entry name" value="OMPdeCOase_dom"/>
</dbReference>
<dbReference type="GO" id="GO:0006207">
    <property type="term" value="P:'de novo' pyrimidine nucleobase biosynthetic process"/>
    <property type="evidence" value="ECO:0007669"/>
    <property type="project" value="InterPro"/>
</dbReference>
<dbReference type="Proteomes" id="UP000629265">
    <property type="component" value="Unassembled WGS sequence"/>
</dbReference>
<evidence type="ECO:0000256" key="2">
    <source>
        <dbReference type="ARBA" id="ARBA00004861"/>
    </source>
</evidence>
<dbReference type="InterPro" id="IPR018089">
    <property type="entry name" value="OMPdecase_AS"/>
</dbReference>
<evidence type="ECO:0000256" key="5">
    <source>
        <dbReference type="ARBA" id="ARBA00022975"/>
    </source>
</evidence>
<dbReference type="NCBIfam" id="NF001273">
    <property type="entry name" value="PRK00230.1"/>
    <property type="match status" value="1"/>
</dbReference>
<dbReference type="PANTHER" id="PTHR32119:SF2">
    <property type="entry name" value="OROTIDINE 5'-PHOSPHATE DECARBOXYLASE"/>
    <property type="match status" value="1"/>
</dbReference>
<gene>
    <name evidence="9 15" type="primary">pyrF</name>
    <name evidence="20" type="ORF">IDONEFKE_02671</name>
    <name evidence="14" type="ORF">NCTC11126_00659</name>
    <name evidence="18" type="ORF">NCTC8500_03092</name>
    <name evidence="16" type="ORF">NCTC9045_03195</name>
    <name evidence="17" type="ORF">NCTC9117_03544</name>
    <name evidence="19" type="ORF">NCTC9706_00176</name>
    <name evidence="15" type="ORF">SAMEA3752557_02955</name>
</gene>
<keyword evidence="5 9" id="KW-0665">Pyrimidine biosynthesis</keyword>
<dbReference type="PANTHER" id="PTHR32119">
    <property type="entry name" value="OROTIDINE 5'-PHOSPHATE DECARBOXYLASE"/>
    <property type="match status" value="1"/>
</dbReference>
<dbReference type="PROSITE" id="PS00156">
    <property type="entry name" value="OMPDECASE"/>
    <property type="match status" value="1"/>
</dbReference>
<name>A0A024L3B8_ECOLX</name>
<evidence type="ECO:0000256" key="12">
    <source>
        <dbReference type="RuleBase" id="RU000512"/>
    </source>
</evidence>
<dbReference type="Proteomes" id="UP000254503">
    <property type="component" value="Unassembled WGS sequence"/>
</dbReference>
<dbReference type="SUPFAM" id="SSF51366">
    <property type="entry name" value="Ribulose-phoshate binding barrel"/>
    <property type="match status" value="1"/>
</dbReference>
<evidence type="ECO:0000313" key="22">
    <source>
        <dbReference type="Proteomes" id="UP000250671"/>
    </source>
</evidence>
<dbReference type="Pfam" id="PF00215">
    <property type="entry name" value="OMPdecase"/>
    <property type="match status" value="1"/>
</dbReference>
<comment type="catalytic activity">
    <reaction evidence="7 9 12">
        <text>orotidine 5'-phosphate + H(+) = UMP + CO2</text>
        <dbReference type="Rhea" id="RHEA:11596"/>
        <dbReference type="ChEBI" id="CHEBI:15378"/>
        <dbReference type="ChEBI" id="CHEBI:16526"/>
        <dbReference type="ChEBI" id="CHEBI:57538"/>
        <dbReference type="ChEBI" id="CHEBI:57865"/>
        <dbReference type="EC" id="4.1.1.23"/>
    </reaction>
</comment>
<feature type="active site" description="Proton donor" evidence="9">
    <location>
        <position position="93"/>
    </location>
</feature>
<dbReference type="EMBL" id="UGDC01000003">
    <property type="protein sequence ID" value="STJ81006.1"/>
    <property type="molecule type" value="Genomic_DNA"/>
</dbReference>
<dbReference type="EMBL" id="UARS01000004">
    <property type="protein sequence ID" value="SPW39342.1"/>
    <property type="molecule type" value="Genomic_DNA"/>
</dbReference>
<feature type="binding site" evidence="9 11">
    <location>
        <position position="221"/>
    </location>
    <ligand>
        <name>substrate</name>
    </ligand>
</feature>
<dbReference type="EMBL" id="CACRYR010000055">
    <property type="protein sequence ID" value="VZR12254.1"/>
    <property type="molecule type" value="Genomic_DNA"/>
</dbReference>
<evidence type="ECO:0000313" key="18">
    <source>
        <dbReference type="EMBL" id="STM39288.1"/>
    </source>
</evidence>
<dbReference type="EC" id="4.1.1.23" evidence="9"/>
<dbReference type="UniPathway" id="UPA00070">
    <property type="reaction ID" value="UER00120"/>
</dbReference>
<dbReference type="GO" id="GO:0004590">
    <property type="term" value="F:orotidine-5'-phosphate decarboxylase activity"/>
    <property type="evidence" value="ECO:0007669"/>
    <property type="project" value="UniProtKB-UniRule"/>
</dbReference>
<dbReference type="InterPro" id="IPR013785">
    <property type="entry name" value="Aldolase_TIM"/>
</dbReference>
<evidence type="ECO:0000256" key="10">
    <source>
        <dbReference type="PIRSR" id="PIRSR614732-1"/>
    </source>
</evidence>
<dbReference type="Proteomes" id="UP000254785">
    <property type="component" value="Unassembled WGS sequence"/>
</dbReference>
<dbReference type="InterPro" id="IPR014732">
    <property type="entry name" value="OMPdecase"/>
</dbReference>
<feature type="active site" description="For OMPdecase activity" evidence="10">
    <location>
        <position position="96"/>
    </location>
</feature>
<dbReference type="CDD" id="cd04725">
    <property type="entry name" value="OMP_decarboxylase_like"/>
    <property type="match status" value="1"/>
</dbReference>
<evidence type="ECO:0000256" key="6">
    <source>
        <dbReference type="ARBA" id="ARBA00023239"/>
    </source>
</evidence>
<reference evidence="21 22" key="1">
    <citation type="submission" date="2018-06" db="EMBL/GenBank/DDBJ databases">
        <authorList>
            <consortium name="Pathogen Informatics"/>
            <person name="Doyle S."/>
        </authorList>
    </citation>
    <scope>NUCLEOTIDE SEQUENCE [LARGE SCALE GENOMIC DNA]</scope>
    <source>
        <strain evidence="14 21">NCTC11126</strain>
        <strain evidence="18 23">NCTC8500</strain>
        <strain evidence="16 25">NCTC9045</strain>
        <strain evidence="17 26">NCTC9117</strain>
        <strain evidence="19 24">NCTC9706</strain>
        <strain evidence="15 22">VREC0535</strain>
    </source>
</reference>
<evidence type="ECO:0000313" key="15">
    <source>
        <dbReference type="EMBL" id="SQP82688.1"/>
    </source>
</evidence>
<comment type="pathway">
    <text evidence="2 9 12">Pyrimidine metabolism; UMP biosynthesis via de novo pathway; UMP from orotate: step 2/2.</text>
</comment>
<evidence type="ECO:0000256" key="7">
    <source>
        <dbReference type="ARBA" id="ARBA00049157"/>
    </source>
</evidence>
<evidence type="ECO:0000313" key="24">
    <source>
        <dbReference type="Proteomes" id="UP000254460"/>
    </source>
</evidence>
<dbReference type="Proteomes" id="UP000254429">
    <property type="component" value="Unassembled WGS sequence"/>
</dbReference>
<evidence type="ECO:0000313" key="14">
    <source>
        <dbReference type="EMBL" id="SPW39342.1"/>
    </source>
</evidence>
<evidence type="ECO:0000313" key="19">
    <source>
        <dbReference type="EMBL" id="STN83241.1"/>
    </source>
</evidence>
<evidence type="ECO:0000313" key="27">
    <source>
        <dbReference type="Proteomes" id="UP000629265"/>
    </source>
</evidence>
<dbReference type="InterPro" id="IPR047596">
    <property type="entry name" value="OMPdecase_bac"/>
</dbReference>
<comment type="function">
    <text evidence="1 9">Catalyzes the decarboxylation of orotidine 5'-monophosphate (OMP) to uridine 5'-monophosphate (UMP).</text>
</comment>
<dbReference type="Gene3D" id="3.20.20.70">
    <property type="entry name" value="Aldolase class I"/>
    <property type="match status" value="1"/>
</dbReference>
<evidence type="ECO:0000256" key="1">
    <source>
        <dbReference type="ARBA" id="ARBA00002356"/>
    </source>
</evidence>
<dbReference type="EMBL" id="UGFG01000001">
    <property type="protein sequence ID" value="STM39288.1"/>
    <property type="molecule type" value="Genomic_DNA"/>
</dbReference>
<evidence type="ECO:0000259" key="13">
    <source>
        <dbReference type="SMART" id="SM00934"/>
    </source>
</evidence>
<evidence type="ECO:0000313" key="16">
    <source>
        <dbReference type="EMBL" id="STJ55271.1"/>
    </source>
</evidence>
<organism evidence="15 22">
    <name type="scientific">Escherichia coli</name>
    <dbReference type="NCBI Taxonomy" id="562"/>
    <lineage>
        <taxon>Bacteria</taxon>
        <taxon>Pseudomonadati</taxon>
        <taxon>Pseudomonadota</taxon>
        <taxon>Gammaproteobacteria</taxon>
        <taxon>Enterobacterales</taxon>
        <taxon>Enterobacteriaceae</taxon>
        <taxon>Escherichia</taxon>
    </lineage>
</organism>
<dbReference type="Proteomes" id="UP000250671">
    <property type="component" value="Unassembled WGS sequence"/>
</dbReference>
<accession>A0A024L3B8</accession>
<evidence type="ECO:0000313" key="23">
    <source>
        <dbReference type="Proteomes" id="UP000254429"/>
    </source>
</evidence>
<feature type="domain" description="Orotidine 5'-phosphate decarboxylase" evidence="13">
    <location>
        <begin position="36"/>
        <end position="257"/>
    </location>
</feature>
<dbReference type="SMART" id="SM00934">
    <property type="entry name" value="OMPdecase"/>
    <property type="match status" value="1"/>
</dbReference>
<feature type="binding site" evidence="9 11">
    <location>
        <position position="212"/>
    </location>
    <ligand>
        <name>substrate</name>
    </ligand>
</feature>
<keyword evidence="6 9" id="KW-0456">Lyase</keyword>
<feature type="binding site" evidence="9 11">
    <location>
        <position position="64"/>
    </location>
    <ligand>
        <name>substrate</name>
    </ligand>
</feature>
<reference evidence="20 27" key="2">
    <citation type="submission" date="2019-11" db="EMBL/GenBank/DDBJ databases">
        <authorList>
            <person name="Haines EK M."/>
        </authorList>
    </citation>
    <scope>NUCLEOTIDE SEQUENCE [LARGE SCALE GENOMIC DNA]</scope>
    <source>
        <strain evidence="20">KR2729</strain>
    </source>
</reference>
<comment type="subunit">
    <text evidence="3 9">Homodimer.</text>
</comment>
<dbReference type="HAMAP" id="MF_01200_B">
    <property type="entry name" value="OMPdecase_type1_B"/>
    <property type="match status" value="1"/>
</dbReference>
<dbReference type="FunFam" id="3.20.20.70:FF:000015">
    <property type="entry name" value="Orotidine 5'-phosphate decarboxylase"/>
    <property type="match status" value="1"/>
</dbReference>
<dbReference type="GO" id="GO:0044205">
    <property type="term" value="P:'de novo' UMP biosynthetic process"/>
    <property type="evidence" value="ECO:0007669"/>
    <property type="project" value="UniProtKB-UniRule"/>
</dbReference>
<feature type="binding site" evidence="9 11">
    <location>
        <position position="42"/>
    </location>
    <ligand>
        <name>substrate</name>
    </ligand>
</feature>
<feature type="active site" description="For OMPdecase activity" evidence="10">
    <location>
        <position position="91"/>
    </location>
</feature>
<dbReference type="GO" id="GO:0005829">
    <property type="term" value="C:cytosol"/>
    <property type="evidence" value="ECO:0007669"/>
    <property type="project" value="TreeGrafter"/>
</dbReference>
<dbReference type="Proteomes" id="UP000254460">
    <property type="component" value="Unassembled WGS sequence"/>
</dbReference>
<evidence type="ECO:0000313" key="20">
    <source>
        <dbReference type="EMBL" id="VZR12254.1"/>
    </source>
</evidence>
<dbReference type="NCBIfam" id="TIGR01740">
    <property type="entry name" value="pyrF"/>
    <property type="match status" value="1"/>
</dbReference>
<evidence type="ECO:0000256" key="3">
    <source>
        <dbReference type="ARBA" id="ARBA00011738"/>
    </source>
</evidence>
<feature type="active site" description="For OMPdecase activity" evidence="10">
    <location>
        <position position="93"/>
    </location>
</feature>
<feature type="binding site" evidence="9 11">
    <location>
        <position position="241"/>
    </location>
    <ligand>
        <name>substrate</name>
    </ligand>
</feature>
<proteinExistence type="inferred from homology"/>
<feature type="binding site" evidence="9 11">
    <location>
        <position position="242"/>
    </location>
    <ligand>
        <name>substrate</name>
    </ligand>
</feature>
<dbReference type="EMBL" id="UGDD01000002">
    <property type="protein sequence ID" value="STJ55271.1"/>
    <property type="molecule type" value="Genomic_DNA"/>
</dbReference>
<dbReference type="EMBL" id="UCZA01000017">
    <property type="protein sequence ID" value="SQP82688.1"/>
    <property type="molecule type" value="Genomic_DNA"/>
</dbReference>
<evidence type="ECO:0000313" key="25">
    <source>
        <dbReference type="Proteomes" id="UP000254503"/>
    </source>
</evidence>